<keyword evidence="2" id="KW-1185">Reference proteome</keyword>
<name>A0ABX3P8J8_9HYPH</name>
<dbReference type="Proteomes" id="UP000192652">
    <property type="component" value="Unassembled WGS sequence"/>
</dbReference>
<evidence type="ECO:0008006" key="3">
    <source>
        <dbReference type="Google" id="ProtNLM"/>
    </source>
</evidence>
<gene>
    <name evidence="1" type="ORF">BTR14_18405</name>
</gene>
<comment type="caution">
    <text evidence="1">The sequence shown here is derived from an EMBL/GenBank/DDBJ whole genome shotgun (WGS) entry which is preliminary data.</text>
</comment>
<dbReference type="PROSITE" id="PS51257">
    <property type="entry name" value="PROKAR_LIPOPROTEIN"/>
    <property type="match status" value="1"/>
</dbReference>
<organism evidence="1 2">
    <name type="scientific">Xaviernesmea rhizosphaerae</name>
    <dbReference type="NCBI Taxonomy" id="1672749"/>
    <lineage>
        <taxon>Bacteria</taxon>
        <taxon>Pseudomonadati</taxon>
        <taxon>Pseudomonadota</taxon>
        <taxon>Alphaproteobacteria</taxon>
        <taxon>Hyphomicrobiales</taxon>
        <taxon>Rhizobiaceae</taxon>
        <taxon>Rhizobium/Agrobacterium group</taxon>
        <taxon>Xaviernesmea</taxon>
    </lineage>
</organism>
<dbReference type="EMBL" id="MSPX01000019">
    <property type="protein sequence ID" value="OQP84605.1"/>
    <property type="molecule type" value="Genomic_DNA"/>
</dbReference>
<proteinExistence type="predicted"/>
<evidence type="ECO:0000313" key="1">
    <source>
        <dbReference type="EMBL" id="OQP84605.1"/>
    </source>
</evidence>
<accession>A0ABX3P8J8</accession>
<protein>
    <recommendedName>
        <fullName evidence="3">Lipoprotein</fullName>
    </recommendedName>
</protein>
<reference evidence="1 2" key="1">
    <citation type="journal article" date="2017" name="Antonie Van Leeuwenhoek">
        <title>Rhizobium rhizosphaerae sp. nov., a novel species isolated from rice rhizosphere.</title>
        <authorList>
            <person name="Zhao J.J."/>
            <person name="Zhang J."/>
            <person name="Zhang R.J."/>
            <person name="Zhang C.W."/>
            <person name="Yin H.Q."/>
            <person name="Zhang X.X."/>
        </authorList>
    </citation>
    <scope>NUCLEOTIDE SEQUENCE [LARGE SCALE GENOMIC DNA]</scope>
    <source>
        <strain evidence="1 2">RD15</strain>
    </source>
</reference>
<sequence>MRRVGLILLLGILAGCQTAEEYDAKINAEIDDRLNAYNGATMAEFQARTGMLPDDAYPIDGGRVFVFRTSPVFMTLPATNVTPAVTRSVHCQLLVQTVLADRRGMANSWKIVGTQRSGACRNLPV</sequence>
<evidence type="ECO:0000313" key="2">
    <source>
        <dbReference type="Proteomes" id="UP000192652"/>
    </source>
</evidence>